<evidence type="ECO:0000313" key="3">
    <source>
        <dbReference type="Proteomes" id="UP000646911"/>
    </source>
</evidence>
<dbReference type="SMART" id="SM00860">
    <property type="entry name" value="SMI1_KNR4"/>
    <property type="match status" value="1"/>
</dbReference>
<organism evidence="2 3">
    <name type="scientific">Undibacterium umbellatum</name>
    <dbReference type="NCBI Taxonomy" id="2762300"/>
    <lineage>
        <taxon>Bacteria</taxon>
        <taxon>Pseudomonadati</taxon>
        <taxon>Pseudomonadota</taxon>
        <taxon>Betaproteobacteria</taxon>
        <taxon>Burkholderiales</taxon>
        <taxon>Oxalobacteraceae</taxon>
        <taxon>Undibacterium</taxon>
    </lineage>
</organism>
<feature type="domain" description="Knr4/Smi1-like" evidence="1">
    <location>
        <begin position="22"/>
        <end position="140"/>
    </location>
</feature>
<dbReference type="Pfam" id="PF14567">
    <property type="entry name" value="SUKH_5"/>
    <property type="match status" value="1"/>
</dbReference>
<dbReference type="Gene3D" id="3.40.1580.10">
    <property type="entry name" value="SMI1/KNR4-like"/>
    <property type="match status" value="1"/>
</dbReference>
<dbReference type="EMBL" id="JACOFX010000003">
    <property type="protein sequence ID" value="MBC3907780.1"/>
    <property type="molecule type" value="Genomic_DNA"/>
</dbReference>
<comment type="caution">
    <text evidence="2">The sequence shown here is derived from an EMBL/GenBank/DDBJ whole genome shotgun (WGS) entry which is preliminary data.</text>
</comment>
<evidence type="ECO:0000259" key="1">
    <source>
        <dbReference type="SMART" id="SM00860"/>
    </source>
</evidence>
<reference evidence="2 3" key="1">
    <citation type="submission" date="2020-08" db="EMBL/GenBank/DDBJ databases">
        <title>Novel species isolated from subtropical streams in China.</title>
        <authorList>
            <person name="Lu H."/>
        </authorList>
    </citation>
    <scope>NUCLEOTIDE SEQUENCE [LARGE SCALE GENOMIC DNA]</scope>
    <source>
        <strain evidence="2 3">NL8W</strain>
    </source>
</reference>
<dbReference type="RefSeq" id="WP_186953325.1">
    <property type="nucleotide sequence ID" value="NZ_JACOFX010000003.1"/>
</dbReference>
<dbReference type="Proteomes" id="UP000646911">
    <property type="component" value="Unassembled WGS sequence"/>
</dbReference>
<evidence type="ECO:0000313" key="2">
    <source>
        <dbReference type="EMBL" id="MBC3907780.1"/>
    </source>
</evidence>
<proteinExistence type="predicted"/>
<dbReference type="SUPFAM" id="SSF160631">
    <property type="entry name" value="SMI1/KNR4-like"/>
    <property type="match status" value="1"/>
</dbReference>
<protein>
    <submittedName>
        <fullName evidence="2">SMI1/KNR4 family protein</fullName>
    </submittedName>
</protein>
<dbReference type="InterPro" id="IPR037883">
    <property type="entry name" value="Knr4/Smi1-like_sf"/>
</dbReference>
<accession>A0ABR6Z8X3</accession>
<keyword evidence="3" id="KW-1185">Reference proteome</keyword>
<gene>
    <name evidence="2" type="ORF">H8L47_09385</name>
</gene>
<dbReference type="InterPro" id="IPR018958">
    <property type="entry name" value="Knr4/Smi1-like_dom"/>
</dbReference>
<sequence length="150" mass="17051">MKQTEFELYVKSNLDVLQGVHPELVSDLDQYESDLGFSLPTSLRWLLSVYGYSMACGIENLEGSVKQTLDCRKSISLPQNILLINDWGDGGVVFAIADNKPDNEYEIVWADSSDLYRLIDGQQLPEDISRFDNFSAWVADRVEFARENAY</sequence>
<name>A0ABR6Z8X3_9BURK</name>